<sequence length="67" mass="7710">MWQSFFFDILHIEKAKENGVAHEVGFLILLNLRKRLLFERSDALPSRVENHIMVFLDSPPAGGSLEE</sequence>
<protein>
    <submittedName>
        <fullName evidence="1">Uncharacterized protein</fullName>
    </submittedName>
</protein>
<reference evidence="1 2" key="1">
    <citation type="journal article" date="2016" name="Nat. Commun.">
        <title>Thousands of microbial genomes shed light on interconnected biogeochemical processes in an aquifer system.</title>
        <authorList>
            <person name="Anantharaman K."/>
            <person name="Brown C.T."/>
            <person name="Hug L.A."/>
            <person name="Sharon I."/>
            <person name="Castelle C.J."/>
            <person name="Probst A.J."/>
            <person name="Thomas B.C."/>
            <person name="Singh A."/>
            <person name="Wilkins M.J."/>
            <person name="Karaoz U."/>
            <person name="Brodie E.L."/>
            <person name="Williams K.H."/>
            <person name="Hubbard S.S."/>
            <person name="Banfield J.F."/>
        </authorList>
    </citation>
    <scope>NUCLEOTIDE SEQUENCE [LARGE SCALE GENOMIC DNA]</scope>
</reference>
<comment type="caution">
    <text evidence="1">The sequence shown here is derived from an EMBL/GenBank/DDBJ whole genome shotgun (WGS) entry which is preliminary data.</text>
</comment>
<evidence type="ECO:0000313" key="2">
    <source>
        <dbReference type="Proteomes" id="UP000177268"/>
    </source>
</evidence>
<name>A0A1F5ZIG5_9BACT</name>
<accession>A0A1F5ZIG5</accession>
<dbReference type="AlphaFoldDB" id="A0A1F5ZIG5"/>
<dbReference type="EMBL" id="MFIZ01000010">
    <property type="protein sequence ID" value="OGG11912.1"/>
    <property type="molecule type" value="Genomic_DNA"/>
</dbReference>
<proteinExistence type="predicted"/>
<gene>
    <name evidence="1" type="ORF">A2Z00_04260</name>
</gene>
<dbReference type="Proteomes" id="UP000177268">
    <property type="component" value="Unassembled WGS sequence"/>
</dbReference>
<organism evidence="1 2">
    <name type="scientific">Candidatus Gottesmanbacteria bacterium RBG_13_45_10</name>
    <dbReference type="NCBI Taxonomy" id="1798370"/>
    <lineage>
        <taxon>Bacteria</taxon>
        <taxon>Candidatus Gottesmaniibacteriota</taxon>
    </lineage>
</organism>
<evidence type="ECO:0000313" key="1">
    <source>
        <dbReference type="EMBL" id="OGG11912.1"/>
    </source>
</evidence>